<keyword evidence="4" id="KW-1185">Reference proteome</keyword>
<sequence>MPFLLLMPSYNQAHFIKEAVDSVLAQDDPDWELWILDNSSDTTPQVMAEYTDPRIHFIHEPKRMDPGTCLNEMLRMAVGEHFSYIHTDNRLLPNYVSAFREALNRHPMALAYCDQFGIDDQGGGRKYRKRPPVFSLPRLFSWDSLGAPFAATTKLAGAVGGFSADDLADDVYFALKADGLGPRIHVAKALVEYRCHGGSRAESLGMQAVAQAIYSSVVKVYRARNPQLPDPFEGTLPGIHRHVKRAFAQARMLASTLLASTAADAPIWIDGTGPASFWLALACESLGRRPRGFRAKRPGMLLGLPVRELSEPLESHERSLRPRSEAGDASSLSQDWTQSLRWVLRGLPPTDQALKRYPATIMCSLLAPFHRQHPGGPVAVVGQGPLAAYLAYGIETIATLPVAGLLNGPGILGLPGLAEADATSWVVPGNESAASGITWRTKNPL</sequence>
<proteinExistence type="predicted"/>
<feature type="region of interest" description="Disordered" evidence="1">
    <location>
        <begin position="313"/>
        <end position="332"/>
    </location>
</feature>
<dbReference type="InterPro" id="IPR001173">
    <property type="entry name" value="Glyco_trans_2-like"/>
</dbReference>
<dbReference type="InterPro" id="IPR029044">
    <property type="entry name" value="Nucleotide-diphossugar_trans"/>
</dbReference>
<dbReference type="PANTHER" id="PTHR43685">
    <property type="entry name" value="GLYCOSYLTRANSFERASE"/>
    <property type="match status" value="1"/>
</dbReference>
<organism evidence="3 4">
    <name type="scientific">Geothrix limicola</name>
    <dbReference type="NCBI Taxonomy" id="2927978"/>
    <lineage>
        <taxon>Bacteria</taxon>
        <taxon>Pseudomonadati</taxon>
        <taxon>Acidobacteriota</taxon>
        <taxon>Holophagae</taxon>
        <taxon>Holophagales</taxon>
        <taxon>Holophagaceae</taxon>
        <taxon>Geothrix</taxon>
    </lineage>
</organism>
<dbReference type="Proteomes" id="UP001165069">
    <property type="component" value="Unassembled WGS sequence"/>
</dbReference>
<name>A0ABQ5QDP6_9BACT</name>
<dbReference type="EMBL" id="BSDE01000001">
    <property type="protein sequence ID" value="GLH72508.1"/>
    <property type="molecule type" value="Genomic_DNA"/>
</dbReference>
<evidence type="ECO:0000259" key="2">
    <source>
        <dbReference type="Pfam" id="PF00535"/>
    </source>
</evidence>
<dbReference type="RefSeq" id="WP_285571213.1">
    <property type="nucleotide sequence ID" value="NZ_BSDE01000001.1"/>
</dbReference>
<evidence type="ECO:0000313" key="4">
    <source>
        <dbReference type="Proteomes" id="UP001165069"/>
    </source>
</evidence>
<gene>
    <name evidence="3" type="ORF">GETHLI_10100</name>
</gene>
<accession>A0ABQ5QDP6</accession>
<dbReference type="InterPro" id="IPR050834">
    <property type="entry name" value="Glycosyltransf_2"/>
</dbReference>
<dbReference type="Pfam" id="PF00535">
    <property type="entry name" value="Glycos_transf_2"/>
    <property type="match status" value="1"/>
</dbReference>
<feature type="domain" description="Glycosyltransferase 2-like" evidence="2">
    <location>
        <begin position="6"/>
        <end position="134"/>
    </location>
</feature>
<reference evidence="3 4" key="1">
    <citation type="journal article" date="2023" name="Antonie Van Leeuwenhoek">
        <title>Mesoterricola silvestris gen. nov., sp. nov., Mesoterricola sediminis sp. nov., Geothrix oryzae sp. nov., Geothrix edaphica sp. nov., Geothrix rubra sp. nov., and Geothrix limicola sp. nov., six novel members of Acidobacteriota isolated from soils.</title>
        <authorList>
            <person name="Itoh H."/>
            <person name="Sugisawa Y."/>
            <person name="Mise K."/>
            <person name="Xu Z."/>
            <person name="Kuniyasu M."/>
            <person name="Ushijima N."/>
            <person name="Kawano K."/>
            <person name="Kobayashi E."/>
            <person name="Shiratori Y."/>
            <person name="Masuda Y."/>
            <person name="Senoo K."/>
        </authorList>
    </citation>
    <scope>NUCLEOTIDE SEQUENCE [LARGE SCALE GENOMIC DNA]</scope>
    <source>
        <strain evidence="3 4">Red804</strain>
    </source>
</reference>
<evidence type="ECO:0000313" key="3">
    <source>
        <dbReference type="EMBL" id="GLH72508.1"/>
    </source>
</evidence>
<protein>
    <recommendedName>
        <fullName evidence="2">Glycosyltransferase 2-like domain-containing protein</fullName>
    </recommendedName>
</protein>
<dbReference type="SUPFAM" id="SSF53448">
    <property type="entry name" value="Nucleotide-diphospho-sugar transferases"/>
    <property type="match status" value="1"/>
</dbReference>
<dbReference type="PANTHER" id="PTHR43685:SF2">
    <property type="entry name" value="GLYCOSYLTRANSFERASE 2-LIKE DOMAIN-CONTAINING PROTEIN"/>
    <property type="match status" value="1"/>
</dbReference>
<comment type="caution">
    <text evidence="3">The sequence shown here is derived from an EMBL/GenBank/DDBJ whole genome shotgun (WGS) entry which is preliminary data.</text>
</comment>
<feature type="compositionally biased region" description="Basic and acidic residues" evidence="1">
    <location>
        <begin position="313"/>
        <end position="326"/>
    </location>
</feature>
<dbReference type="Gene3D" id="3.90.550.10">
    <property type="entry name" value="Spore Coat Polysaccharide Biosynthesis Protein SpsA, Chain A"/>
    <property type="match status" value="1"/>
</dbReference>
<evidence type="ECO:0000256" key="1">
    <source>
        <dbReference type="SAM" id="MobiDB-lite"/>
    </source>
</evidence>